<dbReference type="SUPFAM" id="SSF55729">
    <property type="entry name" value="Acyl-CoA N-acyltransferases (Nat)"/>
    <property type="match status" value="1"/>
</dbReference>
<keyword evidence="5" id="KW-1185">Reference proteome</keyword>
<evidence type="ECO:0000259" key="3">
    <source>
        <dbReference type="PROSITE" id="PS51186"/>
    </source>
</evidence>
<reference evidence="4 5" key="1">
    <citation type="submission" date="2023-01" db="EMBL/GenBank/DDBJ databases">
        <title>Novel species of the genus Vogesella isolated from rivers.</title>
        <authorList>
            <person name="Lu H."/>
        </authorList>
    </citation>
    <scope>NUCLEOTIDE SEQUENCE [LARGE SCALE GENOMIC DNA]</scope>
    <source>
        <strain evidence="4 5">DC21W</strain>
    </source>
</reference>
<name>A0ABT5IT85_9NEIS</name>
<dbReference type="Gene3D" id="3.40.630.30">
    <property type="match status" value="1"/>
</dbReference>
<sequence>MSATLRRASTDDAAKLAALGALVWLHTYSTDGINASLAGYVLGRFTIKAKQALLADPQHELWLAERDGQLLAYATLHHGQACPGQHAANCELATLYVHPLFAGLGLGRQLLQHAHRRAGALWLSVWQHNTRAIAFYQAQGLQHVGDTVFELDGSAHRNLLLALG</sequence>
<proteinExistence type="predicted"/>
<organism evidence="4 5">
    <name type="scientific">Vogesella aquatica</name>
    <dbReference type="NCBI Taxonomy" id="2984206"/>
    <lineage>
        <taxon>Bacteria</taxon>
        <taxon>Pseudomonadati</taxon>
        <taxon>Pseudomonadota</taxon>
        <taxon>Betaproteobacteria</taxon>
        <taxon>Neisseriales</taxon>
        <taxon>Chromobacteriaceae</taxon>
        <taxon>Vogesella</taxon>
    </lineage>
</organism>
<dbReference type="Pfam" id="PF00583">
    <property type="entry name" value="Acetyltransf_1"/>
    <property type="match status" value="1"/>
</dbReference>
<dbReference type="PROSITE" id="PS51186">
    <property type="entry name" value="GNAT"/>
    <property type="match status" value="1"/>
</dbReference>
<dbReference type="InterPro" id="IPR000182">
    <property type="entry name" value="GNAT_dom"/>
</dbReference>
<evidence type="ECO:0000313" key="4">
    <source>
        <dbReference type="EMBL" id="MDC7715781.1"/>
    </source>
</evidence>
<dbReference type="RefSeq" id="WP_272750265.1">
    <property type="nucleotide sequence ID" value="NZ_JAQQLF010000001.1"/>
</dbReference>
<protein>
    <submittedName>
        <fullName evidence="4">GNAT family N-acetyltransferase</fullName>
    </submittedName>
</protein>
<keyword evidence="2" id="KW-0012">Acyltransferase</keyword>
<gene>
    <name evidence="4" type="ORF">PQU95_00915</name>
</gene>
<comment type="caution">
    <text evidence="4">The sequence shown here is derived from an EMBL/GenBank/DDBJ whole genome shotgun (WGS) entry which is preliminary data.</text>
</comment>
<dbReference type="InterPro" id="IPR016181">
    <property type="entry name" value="Acyl_CoA_acyltransferase"/>
</dbReference>
<dbReference type="PANTHER" id="PTHR43877">
    <property type="entry name" value="AMINOALKYLPHOSPHONATE N-ACETYLTRANSFERASE-RELATED-RELATED"/>
    <property type="match status" value="1"/>
</dbReference>
<keyword evidence="1" id="KW-0808">Transferase</keyword>
<evidence type="ECO:0000313" key="5">
    <source>
        <dbReference type="Proteomes" id="UP001219956"/>
    </source>
</evidence>
<evidence type="ECO:0000256" key="2">
    <source>
        <dbReference type="ARBA" id="ARBA00023315"/>
    </source>
</evidence>
<dbReference type="EMBL" id="JAQQLF010000001">
    <property type="protein sequence ID" value="MDC7715781.1"/>
    <property type="molecule type" value="Genomic_DNA"/>
</dbReference>
<feature type="domain" description="N-acetyltransferase" evidence="3">
    <location>
        <begin position="3"/>
        <end position="164"/>
    </location>
</feature>
<accession>A0ABT5IT85</accession>
<dbReference type="InterPro" id="IPR050832">
    <property type="entry name" value="Bact_Acetyltransf"/>
</dbReference>
<evidence type="ECO:0000256" key="1">
    <source>
        <dbReference type="ARBA" id="ARBA00022679"/>
    </source>
</evidence>
<dbReference type="Proteomes" id="UP001219956">
    <property type="component" value="Unassembled WGS sequence"/>
</dbReference>
<dbReference type="CDD" id="cd04301">
    <property type="entry name" value="NAT_SF"/>
    <property type="match status" value="1"/>
</dbReference>